<keyword evidence="1" id="KW-0472">Membrane</keyword>
<name>A0ABN9WN09_9DINO</name>
<feature type="non-terminal residue" evidence="4">
    <location>
        <position position="1"/>
    </location>
</feature>
<reference evidence="4" key="1">
    <citation type="submission" date="2023-10" db="EMBL/GenBank/DDBJ databases">
        <authorList>
            <person name="Chen Y."/>
            <person name="Shah S."/>
            <person name="Dougan E. K."/>
            <person name="Thang M."/>
            <person name="Chan C."/>
        </authorList>
    </citation>
    <scope>NUCLEOTIDE SEQUENCE [LARGE SCALE GENOMIC DNA]</scope>
</reference>
<evidence type="ECO:0000256" key="2">
    <source>
        <dbReference type="SAM" id="SignalP"/>
    </source>
</evidence>
<dbReference type="PANTHER" id="PTHR23252">
    <property type="entry name" value="INTIMAL THICKNESS RECEPTOR-RELATED"/>
    <property type="match status" value="1"/>
</dbReference>
<evidence type="ECO:0000256" key="1">
    <source>
        <dbReference type="SAM" id="Phobius"/>
    </source>
</evidence>
<protein>
    <recommendedName>
        <fullName evidence="3">GPR180/TMEM145 transmembrane domain-containing protein</fullName>
    </recommendedName>
</protein>
<dbReference type="InterPro" id="IPR019336">
    <property type="entry name" value="GPR180/TMEM145_TM"/>
</dbReference>
<keyword evidence="1" id="KW-1133">Transmembrane helix</keyword>
<dbReference type="InterPro" id="IPR047831">
    <property type="entry name" value="GPR180/TMEM145"/>
</dbReference>
<feature type="chain" id="PRO_5046374386" description="GPR180/TMEM145 transmembrane domain-containing protein" evidence="2">
    <location>
        <begin position="23"/>
        <end position="151"/>
    </location>
</feature>
<keyword evidence="1" id="KW-0812">Transmembrane</keyword>
<evidence type="ECO:0000259" key="3">
    <source>
        <dbReference type="Pfam" id="PF10192"/>
    </source>
</evidence>
<dbReference type="EMBL" id="CAUYUJ010019011">
    <property type="protein sequence ID" value="CAK0888009.1"/>
    <property type="molecule type" value="Genomic_DNA"/>
</dbReference>
<evidence type="ECO:0000313" key="4">
    <source>
        <dbReference type="EMBL" id="CAK0888009.1"/>
    </source>
</evidence>
<evidence type="ECO:0000313" key="5">
    <source>
        <dbReference type="Proteomes" id="UP001189429"/>
    </source>
</evidence>
<dbReference type="PANTHER" id="PTHR23252:SF24">
    <property type="entry name" value="TRANSMEMBRANE PROTEIN 145"/>
    <property type="match status" value="1"/>
</dbReference>
<organism evidence="4 5">
    <name type="scientific">Prorocentrum cordatum</name>
    <dbReference type="NCBI Taxonomy" id="2364126"/>
    <lineage>
        <taxon>Eukaryota</taxon>
        <taxon>Sar</taxon>
        <taxon>Alveolata</taxon>
        <taxon>Dinophyceae</taxon>
        <taxon>Prorocentrales</taxon>
        <taxon>Prorocentraceae</taxon>
        <taxon>Prorocentrum</taxon>
    </lineage>
</organism>
<dbReference type="Proteomes" id="UP001189429">
    <property type="component" value="Unassembled WGS sequence"/>
</dbReference>
<comment type="caution">
    <text evidence="4">The sequence shown here is derived from an EMBL/GenBank/DDBJ whole genome shotgun (WGS) entry which is preliminary data.</text>
</comment>
<gene>
    <name evidence="4" type="ORF">PCOR1329_LOCUS68881</name>
</gene>
<dbReference type="Pfam" id="PF10192">
    <property type="entry name" value="GPR180-TMEM145_TM"/>
    <property type="match status" value="1"/>
</dbReference>
<sequence length="151" mass="17187">VISAKVLMQILLMLLANGDCVCTPELDWSSRKELVLGQTLFGCLTLGLEVWGDSEHQSTSVEYIYDTRPGMVLVAFDALWLYMFASRSWQTMENEKRLKPRQFYRQYGPLFSLWFATLPMVATLATLIAAWVRYRIVLAMNNLAHAFALGA</sequence>
<proteinExistence type="predicted"/>
<feature type="domain" description="GPR180/TMEM145 transmembrane" evidence="3">
    <location>
        <begin position="2"/>
        <end position="149"/>
    </location>
</feature>
<keyword evidence="5" id="KW-1185">Reference proteome</keyword>
<keyword evidence="2" id="KW-0732">Signal</keyword>
<accession>A0ABN9WN09</accession>
<feature type="signal peptide" evidence="2">
    <location>
        <begin position="1"/>
        <end position="22"/>
    </location>
</feature>
<feature type="transmembrane region" description="Helical" evidence="1">
    <location>
        <begin position="110"/>
        <end position="132"/>
    </location>
</feature>